<keyword evidence="10" id="KW-0249">Electron transport</keyword>
<gene>
    <name evidence="17" type="primary">LOC111812793</name>
</gene>
<evidence type="ECO:0000256" key="2">
    <source>
        <dbReference type="ARBA" id="ARBA00004298"/>
    </source>
</evidence>
<dbReference type="AlphaFoldDB" id="A0A6P6DC21"/>
<dbReference type="PANTHER" id="PTHR17098:SF2">
    <property type="entry name" value="NADH DEHYDROGENASE [UBIQUINONE] 1 ALPHA SUBCOMPLEX SUBUNIT 1"/>
    <property type="match status" value="1"/>
</dbReference>
<keyword evidence="16" id="KW-1185">Reference proteome</keyword>
<dbReference type="RefSeq" id="XP_023557652.1">
    <property type="nucleotide sequence ID" value="XM_023701884.1"/>
</dbReference>
<keyword evidence="8" id="KW-0812">Transmembrane</keyword>
<evidence type="ECO:0000256" key="4">
    <source>
        <dbReference type="ARBA" id="ARBA00011533"/>
    </source>
</evidence>
<keyword evidence="12" id="KW-0496">Mitochondrion</keyword>
<proteinExistence type="inferred from homology"/>
<comment type="subcellular location">
    <subcellularLocation>
        <location evidence="2">Mitochondrion inner membrane</location>
        <topology evidence="2">Single-pass membrane protein</topology>
        <orientation evidence="2">Matrix side</orientation>
    </subcellularLocation>
</comment>
<evidence type="ECO:0000313" key="16">
    <source>
        <dbReference type="Proteomes" id="UP000515203"/>
    </source>
</evidence>
<comment type="subunit">
    <text evidence="4">Complex I is composed of 45 different subunits.</text>
</comment>
<keyword evidence="11" id="KW-1133">Transmembrane helix</keyword>
<dbReference type="GO" id="GO:0005743">
    <property type="term" value="C:mitochondrial inner membrane"/>
    <property type="evidence" value="ECO:0007669"/>
    <property type="project" value="UniProtKB-SubCell"/>
</dbReference>
<evidence type="ECO:0000256" key="11">
    <source>
        <dbReference type="ARBA" id="ARBA00022989"/>
    </source>
</evidence>
<keyword evidence="9" id="KW-0999">Mitochondrion inner membrane</keyword>
<protein>
    <recommendedName>
        <fullName evidence="5">NADH dehydrogenase [ubiquinone] 1 alpha subcomplex subunit 1</fullName>
    </recommendedName>
    <alternativeName>
        <fullName evidence="15">Complex I-MWFE</fullName>
    </alternativeName>
    <alternativeName>
        <fullName evidence="14">NADH-ubiquinone oxidoreductase MWFE subunit</fullName>
    </alternativeName>
</protein>
<evidence type="ECO:0000256" key="3">
    <source>
        <dbReference type="ARBA" id="ARBA00009960"/>
    </source>
</evidence>
<evidence type="ECO:0000256" key="10">
    <source>
        <dbReference type="ARBA" id="ARBA00022982"/>
    </source>
</evidence>
<evidence type="ECO:0000256" key="12">
    <source>
        <dbReference type="ARBA" id="ARBA00023128"/>
    </source>
</evidence>
<keyword evidence="13" id="KW-0472">Membrane</keyword>
<dbReference type="OrthoDB" id="1920692at2759"/>
<dbReference type="InterPro" id="IPR017384">
    <property type="entry name" value="NADH_Ub_cplx-1_asu_su-1"/>
</dbReference>
<dbReference type="PANTHER" id="PTHR17098">
    <property type="entry name" value="NADH-UBIQUINONE OXIDOREDUCTASE MWFE SUBUNIT"/>
    <property type="match status" value="1"/>
</dbReference>
<accession>A0A6P6DC21</accession>
<evidence type="ECO:0000256" key="14">
    <source>
        <dbReference type="ARBA" id="ARBA00029847"/>
    </source>
</evidence>
<evidence type="ECO:0000313" key="17">
    <source>
        <dbReference type="RefSeq" id="XP_023557652.1"/>
    </source>
</evidence>
<evidence type="ECO:0000256" key="13">
    <source>
        <dbReference type="ARBA" id="ARBA00023136"/>
    </source>
</evidence>
<organism evidence="16 17">
    <name type="scientific">Octodon degus</name>
    <name type="common">Degu</name>
    <name type="synonym">Sciurus degus</name>
    <dbReference type="NCBI Taxonomy" id="10160"/>
    <lineage>
        <taxon>Eukaryota</taxon>
        <taxon>Metazoa</taxon>
        <taxon>Chordata</taxon>
        <taxon>Craniata</taxon>
        <taxon>Vertebrata</taxon>
        <taxon>Euteleostomi</taxon>
        <taxon>Mammalia</taxon>
        <taxon>Eutheria</taxon>
        <taxon>Euarchontoglires</taxon>
        <taxon>Glires</taxon>
        <taxon>Rodentia</taxon>
        <taxon>Hystricomorpha</taxon>
        <taxon>Octodontidae</taxon>
        <taxon>Octodon</taxon>
    </lineage>
</organism>
<dbReference type="Proteomes" id="UP000515203">
    <property type="component" value="Unplaced"/>
</dbReference>
<evidence type="ECO:0000256" key="1">
    <source>
        <dbReference type="ARBA" id="ARBA00003195"/>
    </source>
</evidence>
<evidence type="ECO:0000256" key="5">
    <source>
        <dbReference type="ARBA" id="ARBA00016392"/>
    </source>
</evidence>
<dbReference type="GeneID" id="111812793"/>
<name>A0A6P6DC21_OCTDE</name>
<evidence type="ECO:0000256" key="8">
    <source>
        <dbReference type="ARBA" id="ARBA00022692"/>
    </source>
</evidence>
<dbReference type="InParanoid" id="A0A6P6DC21"/>
<sequence>MTVKIQVYQLINDKKKGNFSFSYQILPGVDIMGLWLVIPRVATACIHRFSDGGKEKRIAHFLYQWSLMERDRLISGVNHYCVSKGL</sequence>
<evidence type="ECO:0000256" key="7">
    <source>
        <dbReference type="ARBA" id="ARBA00022660"/>
    </source>
</evidence>
<evidence type="ECO:0000256" key="15">
    <source>
        <dbReference type="ARBA" id="ARBA00033255"/>
    </source>
</evidence>
<keyword evidence="6" id="KW-0813">Transport</keyword>
<keyword evidence="7" id="KW-0679">Respiratory chain</keyword>
<comment type="function">
    <text evidence="1">Accessory subunit of the mitochondrial membrane respiratory chain NADH dehydrogenase (Complex I), that is believed not to be involved in catalysis. Complex I functions in the transfer of electrons from NADH to the respiratory chain. The immediate electron acceptor for the enzyme is believed to be ubiquinone.</text>
</comment>
<reference evidence="17" key="1">
    <citation type="submission" date="2025-08" db="UniProtKB">
        <authorList>
            <consortium name="RefSeq"/>
        </authorList>
    </citation>
    <scope>IDENTIFICATION</scope>
</reference>
<comment type="similarity">
    <text evidence="3">Belongs to the complex I NDUFA1 subunit family.</text>
</comment>
<evidence type="ECO:0000256" key="9">
    <source>
        <dbReference type="ARBA" id="ARBA00022792"/>
    </source>
</evidence>
<evidence type="ECO:0000256" key="6">
    <source>
        <dbReference type="ARBA" id="ARBA00022448"/>
    </source>
</evidence>
<dbReference type="Pfam" id="PF15879">
    <property type="entry name" value="MWFE"/>
    <property type="match status" value="1"/>
</dbReference>